<organism evidence="3">
    <name type="scientific">Strongyloides ratti</name>
    <name type="common">Parasitic roundworm</name>
    <dbReference type="NCBI Taxonomy" id="34506"/>
    <lineage>
        <taxon>Eukaryota</taxon>
        <taxon>Metazoa</taxon>
        <taxon>Ecdysozoa</taxon>
        <taxon>Nematoda</taxon>
        <taxon>Chromadorea</taxon>
        <taxon>Rhabditida</taxon>
        <taxon>Tylenchina</taxon>
        <taxon>Panagrolaimomorpha</taxon>
        <taxon>Strongyloidoidea</taxon>
        <taxon>Strongyloididae</taxon>
        <taxon>Strongyloides</taxon>
    </lineage>
</organism>
<dbReference type="OrthoDB" id="5834362at2759"/>
<dbReference type="CTD" id="36380541"/>
<proteinExistence type="inferred from homology"/>
<gene>
    <name evidence="3 5 6" type="ORF">SRAE_2000283400</name>
</gene>
<dbReference type="WormBase" id="SRAE_2000283400">
    <property type="protein sequence ID" value="SRP00181"/>
    <property type="gene ID" value="WBGene00263048"/>
</dbReference>
<accession>A0A090LEI4</accession>
<evidence type="ECO:0000256" key="1">
    <source>
        <dbReference type="ARBA" id="ARBA00005456"/>
    </source>
</evidence>
<reference evidence="5" key="2">
    <citation type="submission" date="2020-12" db="UniProtKB">
        <authorList>
            <consortium name="WormBaseParasite"/>
        </authorList>
    </citation>
    <scope>IDENTIFICATION</scope>
</reference>
<keyword evidence="4" id="KW-1185">Reference proteome</keyword>
<dbReference type="STRING" id="34506.A0A090LEI4"/>
<dbReference type="GO" id="GO:0006355">
    <property type="term" value="P:regulation of DNA-templated transcription"/>
    <property type="evidence" value="ECO:0007669"/>
    <property type="project" value="InterPro"/>
</dbReference>
<evidence type="ECO:0000313" key="4">
    <source>
        <dbReference type="Proteomes" id="UP000035682"/>
    </source>
</evidence>
<dbReference type="InterPro" id="IPR018737">
    <property type="entry name" value="DREAM_LIN52"/>
</dbReference>
<sequence>MSENNIFVSEEVPDEGQSNLSVDDLKCSEDPEVIMEKLEESEMIPGLFDFIKKHEIEVDKIYRSFKSFTELDNSDVKLINDLGNLTPEDLMEFIVSIQNRSFQLAKEEATQYARGRILGIVNNGIVDKERMLEDMKQGANIY</sequence>
<dbReference type="Pfam" id="PF10044">
    <property type="entry name" value="LIN52"/>
    <property type="match status" value="1"/>
</dbReference>
<protein>
    <submittedName>
        <fullName evidence="3 5">Protein LIN52 family-containing protein</fullName>
    </submittedName>
</protein>
<dbReference type="PANTHER" id="PTHR31489">
    <property type="entry name" value="LIN52 FAMILY MEMBER"/>
    <property type="match status" value="1"/>
</dbReference>
<comment type="similarity">
    <text evidence="1">Belongs to the lin-52 family.</text>
</comment>
<evidence type="ECO:0000313" key="6">
    <source>
        <dbReference type="WormBase" id="SRAE_2000283400"/>
    </source>
</evidence>
<evidence type="ECO:0000256" key="2">
    <source>
        <dbReference type="SAM" id="MobiDB-lite"/>
    </source>
</evidence>
<evidence type="ECO:0000313" key="5">
    <source>
        <dbReference type="WBParaSite" id="SRAE_2000283400.1"/>
    </source>
</evidence>
<feature type="region of interest" description="Disordered" evidence="2">
    <location>
        <begin position="1"/>
        <end position="21"/>
    </location>
</feature>
<dbReference type="RefSeq" id="XP_024507376.1">
    <property type="nucleotide sequence ID" value="XM_024653950.1"/>
</dbReference>
<evidence type="ECO:0000313" key="3">
    <source>
        <dbReference type="EMBL" id="CEF68176.1"/>
    </source>
</evidence>
<dbReference type="GeneID" id="36380541"/>
<dbReference type="EMBL" id="LN609529">
    <property type="protein sequence ID" value="CEF68176.1"/>
    <property type="molecule type" value="Genomic_DNA"/>
</dbReference>
<reference evidence="3 4" key="1">
    <citation type="submission" date="2014-09" db="EMBL/GenBank/DDBJ databases">
        <authorList>
            <person name="Martin A.A."/>
        </authorList>
    </citation>
    <scope>NUCLEOTIDE SEQUENCE</scope>
    <source>
        <strain evidence="4">ED321</strain>
        <strain evidence="3">ED321 Heterogonic</strain>
    </source>
</reference>
<dbReference type="AlphaFoldDB" id="A0A090LEI4"/>
<dbReference type="WBParaSite" id="SRAE_2000283400.1">
    <property type="protein sequence ID" value="SRAE_2000283400.1"/>
    <property type="gene ID" value="WBGene00263048"/>
</dbReference>
<dbReference type="PANTHER" id="PTHR31489:SF2">
    <property type="entry name" value="PROTEIN LIN-52 HOMOLOG"/>
    <property type="match status" value="1"/>
</dbReference>
<dbReference type="GO" id="GO:0070176">
    <property type="term" value="C:DRM complex"/>
    <property type="evidence" value="ECO:0007669"/>
    <property type="project" value="InterPro"/>
</dbReference>
<name>A0A090LEI4_STRRB</name>
<dbReference type="Proteomes" id="UP000035682">
    <property type="component" value="Unplaced"/>
</dbReference>